<dbReference type="STRING" id="1236976.JCM16418_3324"/>
<dbReference type="OrthoDB" id="337615at2"/>
<keyword evidence="4" id="KW-1185">Reference proteome</keyword>
<dbReference type="EMBL" id="BAVZ01000010">
    <property type="protein sequence ID" value="GAF09204.1"/>
    <property type="molecule type" value="Genomic_DNA"/>
</dbReference>
<protein>
    <recommendedName>
        <fullName evidence="2">Copper amine oxidase-like N-terminal domain-containing protein</fullName>
    </recommendedName>
</protein>
<evidence type="ECO:0000313" key="3">
    <source>
        <dbReference type="EMBL" id="GAF09204.1"/>
    </source>
</evidence>
<feature type="chain" id="PRO_5004904818" description="Copper amine oxidase-like N-terminal domain-containing protein" evidence="1">
    <location>
        <begin position="24"/>
        <end position="221"/>
    </location>
</feature>
<dbReference type="Pfam" id="PF07833">
    <property type="entry name" value="Cu_amine_oxidN1"/>
    <property type="match status" value="1"/>
</dbReference>
<name>W7Z4B6_9BACL</name>
<feature type="signal peptide" evidence="1">
    <location>
        <begin position="1"/>
        <end position="23"/>
    </location>
</feature>
<sequence>MKKTIVSMMVLGMTLTGVSGVYAGTNLQKITAYLNHNIGIQVNGSTYTPTDGKGNKLAPITYKDTTYLPVRAVADALKVPVSYDAASHQVNIGSNSSITLSKVTYSSTQVAAIRKEFAKFKSFETAYAPQLMAKGDAYQKAGASDDSVYLIFKHMRVGISPRDYSNGYTSKPVKLSNGIQAKWYTPDKTPMLGFKLNDRYVTISSEDHILSQAQIEQVAAS</sequence>
<dbReference type="Proteomes" id="UP000019364">
    <property type="component" value="Unassembled WGS sequence"/>
</dbReference>
<accession>W7Z4B6</accession>
<evidence type="ECO:0000259" key="2">
    <source>
        <dbReference type="Pfam" id="PF07833"/>
    </source>
</evidence>
<proteinExistence type="predicted"/>
<keyword evidence="1" id="KW-0732">Signal</keyword>
<feature type="domain" description="Copper amine oxidase-like N-terminal" evidence="2">
    <location>
        <begin position="56"/>
        <end position="98"/>
    </location>
</feature>
<evidence type="ECO:0000313" key="4">
    <source>
        <dbReference type="Proteomes" id="UP000019364"/>
    </source>
</evidence>
<reference evidence="3 4" key="1">
    <citation type="journal article" date="2014" name="Genome Announc.">
        <title>Draft Genome Sequence of Paenibacillus pini JCM 16418T, Isolated from the Rhizosphere of Pine Tree.</title>
        <authorList>
            <person name="Yuki M."/>
            <person name="Oshima K."/>
            <person name="Suda W."/>
            <person name="Oshida Y."/>
            <person name="Kitamura K."/>
            <person name="Iida Y."/>
            <person name="Hattori M."/>
            <person name="Ohkuma M."/>
        </authorList>
    </citation>
    <scope>NUCLEOTIDE SEQUENCE [LARGE SCALE GENOMIC DNA]</scope>
    <source>
        <strain evidence="3 4">JCM 16418</strain>
    </source>
</reference>
<comment type="caution">
    <text evidence="3">The sequence shown here is derived from an EMBL/GenBank/DDBJ whole genome shotgun (WGS) entry which is preliminary data.</text>
</comment>
<evidence type="ECO:0000256" key="1">
    <source>
        <dbReference type="SAM" id="SignalP"/>
    </source>
</evidence>
<dbReference type="RefSeq" id="WP_036650422.1">
    <property type="nucleotide sequence ID" value="NZ_BAVZ01000010.1"/>
</dbReference>
<dbReference type="eggNOG" id="COG3064">
    <property type="taxonomic scope" value="Bacteria"/>
</dbReference>
<gene>
    <name evidence="3" type="ORF">JCM16418_3324</name>
</gene>
<dbReference type="AlphaFoldDB" id="W7Z4B6"/>
<dbReference type="InterPro" id="IPR012854">
    <property type="entry name" value="Cu_amine_oxidase-like_N"/>
</dbReference>
<organism evidence="3 4">
    <name type="scientific">Paenibacillus pini JCM 16418</name>
    <dbReference type="NCBI Taxonomy" id="1236976"/>
    <lineage>
        <taxon>Bacteria</taxon>
        <taxon>Bacillati</taxon>
        <taxon>Bacillota</taxon>
        <taxon>Bacilli</taxon>
        <taxon>Bacillales</taxon>
        <taxon>Paenibacillaceae</taxon>
        <taxon>Paenibacillus</taxon>
    </lineage>
</organism>